<comment type="subcellular location">
    <subcellularLocation>
        <location evidence="6">Cell membrane</location>
        <topology evidence="6">Multi-pass membrane protein</topology>
    </subcellularLocation>
    <subcellularLocation>
        <location evidence="1">Membrane</location>
        <topology evidence="1">Multi-pass membrane protein</topology>
    </subcellularLocation>
</comment>
<evidence type="ECO:0000256" key="5">
    <source>
        <dbReference type="ARBA" id="ARBA00023136"/>
    </source>
</evidence>
<evidence type="ECO:0000256" key="6">
    <source>
        <dbReference type="RuleBase" id="RU368066"/>
    </source>
</evidence>
<feature type="transmembrane region" description="Helical" evidence="6">
    <location>
        <begin position="520"/>
        <end position="548"/>
    </location>
</feature>
<dbReference type="PANTHER" id="PTHR12385">
    <property type="entry name" value="CHOLINE TRANSPORTER-LIKE (SLC FAMILY 44)"/>
    <property type="match status" value="1"/>
</dbReference>
<keyword evidence="5 6" id="KW-0472">Membrane</keyword>
<reference evidence="7 8" key="1">
    <citation type="journal article" date="2011" name="Genome Res.">
        <title>Phylogeny-wide analysis of social amoeba genomes highlights ancient origins for complex intercellular communication.</title>
        <authorList>
            <person name="Heidel A.J."/>
            <person name="Lawal H.M."/>
            <person name="Felder M."/>
            <person name="Schilde C."/>
            <person name="Helps N.R."/>
            <person name="Tunggal B."/>
            <person name="Rivero F."/>
            <person name="John U."/>
            <person name="Schleicher M."/>
            <person name="Eichinger L."/>
            <person name="Platzer M."/>
            <person name="Noegel A.A."/>
            <person name="Schaap P."/>
            <person name="Gloeckner G."/>
        </authorList>
    </citation>
    <scope>NUCLEOTIDE SEQUENCE [LARGE SCALE GENOMIC DNA]</scope>
    <source>
        <strain evidence="8">ATCC 26659 / Pp 5 / PN500</strain>
    </source>
</reference>
<dbReference type="Proteomes" id="UP000001396">
    <property type="component" value="Unassembled WGS sequence"/>
</dbReference>
<dbReference type="InterPro" id="IPR007603">
    <property type="entry name" value="Choline_transptr-like"/>
</dbReference>
<keyword evidence="8" id="KW-1185">Reference proteome</keyword>
<feature type="transmembrane region" description="Helical" evidence="6">
    <location>
        <begin position="30"/>
        <end position="51"/>
    </location>
</feature>
<keyword evidence="4 6" id="KW-1133">Transmembrane helix</keyword>
<evidence type="ECO:0000256" key="3">
    <source>
        <dbReference type="ARBA" id="ARBA00022692"/>
    </source>
</evidence>
<feature type="transmembrane region" description="Helical" evidence="6">
    <location>
        <begin position="555"/>
        <end position="579"/>
    </location>
</feature>
<proteinExistence type="inferred from homology"/>
<feature type="transmembrane region" description="Helical" evidence="6">
    <location>
        <begin position="427"/>
        <end position="449"/>
    </location>
</feature>
<dbReference type="EMBL" id="ADBJ01000020">
    <property type="protein sequence ID" value="EFA82487.1"/>
    <property type="molecule type" value="Genomic_DNA"/>
</dbReference>
<sequence length="623" mass="70404">MTHKKESHIKKSTEVIKNKGVYSKRKCHDCLFLILFLAFWAGMAVVAHYGIKEGDPKRLLYGTDYEGNTCGVDNIAAGKLPANHSRDFTHEKYVYFIYYPSLASYRTICVSSCPNETYLTPDDPSQLICAYNTTPALNETFPQGTCMGSIASTPVLNRCVPSKITDATESIIDKLFQVISENFGDTSTKVFSDTVENWKYLIYGALIAMGLGLVYIFLLRFFAGLITWATVMGVIGCLALLCVQVYYQWQKAIDVYDSIPPNQRLPTQKDNVLALKVIFIILCVITGILALIILAMFSRIRLAIGIIKESSKAIGTMPSIFFFPVFIFVALCAFLAYWAVYCCVCYLGTAGTPTYDENDVFIGYEASKVLRYMQIYHFFGLLWTYAFILAINQCTLAGAIALWYWVMDKKDTPYFPVWKSFFRVIRYHLGSLAFGSLILAVVQFIRWILRFLEKKFKGKEAFLARFVIRCLNCLFGCFERFIKFIDKNAYIMVAIYGYSFCKGARRGFSLIVSNVLRVAAVSVISAFLIFLGRLLITVITIGISFILLQRIAEDGFYVVPVIIIGFIAFFISGGFMSVYDMAIDTMLLCFCEDSERNDGSPERPYFMSKSLKKFVDGGHTKCC</sequence>
<dbReference type="PANTHER" id="PTHR12385:SF101">
    <property type="entry name" value="CHOLINE TRANSPORTER-LIKE PROTEIN 2"/>
    <property type="match status" value="1"/>
</dbReference>
<evidence type="ECO:0000313" key="7">
    <source>
        <dbReference type="EMBL" id="EFA82487.1"/>
    </source>
</evidence>
<feature type="transmembrane region" description="Helical" evidence="6">
    <location>
        <begin position="200"/>
        <end position="218"/>
    </location>
</feature>
<comment type="caution">
    <text evidence="7">The sequence shown here is derived from an EMBL/GenBank/DDBJ whole genome shotgun (WGS) entry which is preliminary data.</text>
</comment>
<organism evidence="7 8">
    <name type="scientific">Heterostelium pallidum (strain ATCC 26659 / Pp 5 / PN500)</name>
    <name type="common">Cellular slime mold</name>
    <name type="synonym">Polysphondylium pallidum</name>
    <dbReference type="NCBI Taxonomy" id="670386"/>
    <lineage>
        <taxon>Eukaryota</taxon>
        <taxon>Amoebozoa</taxon>
        <taxon>Evosea</taxon>
        <taxon>Eumycetozoa</taxon>
        <taxon>Dictyostelia</taxon>
        <taxon>Acytosteliales</taxon>
        <taxon>Acytosteliaceae</taxon>
        <taxon>Heterostelium</taxon>
    </lineage>
</organism>
<dbReference type="FunCoup" id="D3B8W9">
    <property type="interactions" value="41"/>
</dbReference>
<gene>
    <name evidence="7" type="primary">slc44a2</name>
    <name evidence="7" type="ORF">PPL_04912</name>
</gene>
<evidence type="ECO:0000313" key="8">
    <source>
        <dbReference type="Proteomes" id="UP000001396"/>
    </source>
</evidence>
<accession>D3B8W9</accession>
<feature type="transmembrane region" description="Helical" evidence="6">
    <location>
        <begin position="319"/>
        <end position="340"/>
    </location>
</feature>
<feature type="transmembrane region" description="Helical" evidence="6">
    <location>
        <begin position="382"/>
        <end position="406"/>
    </location>
</feature>
<dbReference type="GeneID" id="31360399"/>
<dbReference type="STRING" id="670386.D3B8W9"/>
<dbReference type="OMA" id="KEEFYYG"/>
<evidence type="ECO:0000256" key="1">
    <source>
        <dbReference type="ARBA" id="ARBA00004141"/>
    </source>
</evidence>
<comment type="function">
    <text evidence="6">Choline transporter.</text>
</comment>
<name>D3B8W9_HETP5</name>
<evidence type="ECO:0000256" key="2">
    <source>
        <dbReference type="ARBA" id="ARBA00007168"/>
    </source>
</evidence>
<evidence type="ECO:0000256" key="4">
    <source>
        <dbReference type="ARBA" id="ARBA00022989"/>
    </source>
</evidence>
<keyword evidence="3 6" id="KW-0812">Transmembrane</keyword>
<feature type="transmembrane region" description="Helical" evidence="6">
    <location>
        <begin position="225"/>
        <end position="247"/>
    </location>
</feature>
<dbReference type="AlphaFoldDB" id="D3B8W9"/>
<dbReference type="Pfam" id="PF04515">
    <property type="entry name" value="Choline_transpo"/>
    <property type="match status" value="1"/>
</dbReference>
<dbReference type="GO" id="GO:0022857">
    <property type="term" value="F:transmembrane transporter activity"/>
    <property type="evidence" value="ECO:0007669"/>
    <property type="project" value="UniProtKB-UniRule"/>
</dbReference>
<protein>
    <recommendedName>
        <fullName evidence="6">Choline transporter-like protein</fullName>
    </recommendedName>
</protein>
<dbReference type="RefSeq" id="XP_020434604.1">
    <property type="nucleotide sequence ID" value="XM_020575809.1"/>
</dbReference>
<dbReference type="InParanoid" id="D3B8W9"/>
<dbReference type="GO" id="GO:0005886">
    <property type="term" value="C:plasma membrane"/>
    <property type="evidence" value="ECO:0007669"/>
    <property type="project" value="UniProtKB-SubCell"/>
</dbReference>
<comment type="similarity">
    <text evidence="2 6">Belongs to the CTL (choline transporter-like) family.</text>
</comment>
<feature type="transmembrane region" description="Helical" evidence="6">
    <location>
        <begin position="273"/>
        <end position="298"/>
    </location>
</feature>